<sequence>MRCVPGPFLVTPLIFSFLASASLLAGSSGRVHAEGDRPPVRLAQAGQGAQAENAAVQEVPFFIFNNADLLSRSYRSGEDDSALSGISAVDCKNLCAADQRCAAFTHLTADGICHLKEGVGERVTLDGAISGTKADAEQNVARAGEGDQKPSDSPAQAQPVPSEAALRTKVADFIRRQDDASGLEPHPDRKFDIAFADLNLDGVSEAFVLIESPYDCGSLGCAAWVLDLTGEAASRIGNHIAFDMAALNTVTNGWRDILVNGLRQAYDGSEYIPAWKTSETSQLAYVQRLLNERGYGAGAVDGRMGRRTRGAIRGYQRDNGLESTGEVTGELVVSLEGAEAPALVQMGRGKPLAEITGPIARAPAAGTEEAGIAAPPAAAGGVPDQVREQSACAASVSQGPWSSPVRTLANYIFFSDGADAIRVDDAPGVRGVDAGDGDDRIYISDSDTNVGIVAGAGADRIFVCSMSTLSLQVNLSSEESLGGDNSLDEIVFEPAVFTGVPDGFDRQIRILSFTNSSDRIRLKLPPGVDFTFMPNSSVIARAGPVSFNVARADSVFAVTRDAFVIERVGAPEAVDPIIAGPPLSNYDETQGCQDADAMRPAEPVGMELMHAFYSPQGNAIRIDRKQGVTIHDTGGGDDIVYTYTSQNLHTGQGSDRIFICGMDDPLFLVDVQQDTIDAEPDLVVVEAARLLDGVKRSIVVGGIAKPNDRIILRLPEGVEADIDQGGTRAKVGSLTVDVAMAGWRRELKENPDIFIIERTRQTPVAPSGFAPPPELSGLVCSPPDEAAQSMASVNASDGSTNPPLDTGDNDLIFFGRAGIASLDGREGDDTLIFYDPRPDTSVTAGPGNDKIMLCTIDALTFNVSLGANNLQPDLDADGVILGPDVFLGVPDGIQRYIRIFGFMPENDRVLMRLPPGKSVTNIRDATGTSVEIRVGNVVVTLYGADTTRREPFGREVIITETAEPLERSFASGAPAGVVAPTEKTCPDLSVDRNFSERREIVSYGTKTVHYSEGDDRALIDDTPGLQGFSTGGGNDVVYVFDPLETTSVNLGPGEDTLIICSFREISFSVIVGPHDIETDTVVLSPNAFRNIPPGMTRQISVFNVGLPNDRVILQVPDGMSVSYEKSLEGERYVVGDTEVYIYPSDEKAAEHRKDFYVIENAGAAGQGTGSFSPRHQRDKAPASDDASTLQDDKGCIPIRLTAMNDMVEVSGVAPPEDVTCYRISSNANRLVRVEVLRGANIVFSLKDIVDAQTHYIFPMRDKPVEMVVGQLMRSVQDEAYRVRIAVQGL</sequence>
<comment type="caution">
    <text evidence="6">The sequence shown here is derived from an EMBL/GenBank/DDBJ whole genome shotgun (WGS) entry which is preliminary data.</text>
</comment>
<gene>
    <name evidence="6" type="ORF">GR183_20390</name>
</gene>
<dbReference type="Gene3D" id="1.10.101.10">
    <property type="entry name" value="PGBD-like superfamily/PGBD"/>
    <property type="match status" value="1"/>
</dbReference>
<dbReference type="EMBL" id="WUMV01000010">
    <property type="protein sequence ID" value="MXN67274.1"/>
    <property type="molecule type" value="Genomic_DNA"/>
</dbReference>
<keyword evidence="2" id="KW-1015">Disulfide bond</keyword>
<feature type="domain" description="Apple" evidence="5">
    <location>
        <begin position="74"/>
        <end position="135"/>
    </location>
</feature>
<dbReference type="InterPro" id="IPR011049">
    <property type="entry name" value="Serralysin-like_metalloprot_C"/>
</dbReference>
<feature type="signal peptide" evidence="4">
    <location>
        <begin position="1"/>
        <end position="21"/>
    </location>
</feature>
<evidence type="ECO:0000256" key="3">
    <source>
        <dbReference type="SAM" id="MobiDB-lite"/>
    </source>
</evidence>
<feature type="chain" id="PRO_5030601723" description="Apple domain-containing protein" evidence="4">
    <location>
        <begin position="22"/>
        <end position="1289"/>
    </location>
</feature>
<accession>A0A7X3S9W6</accession>
<name>A0A7X3S9W6_9HYPH</name>
<dbReference type="GO" id="GO:0005576">
    <property type="term" value="C:extracellular region"/>
    <property type="evidence" value="ECO:0007669"/>
    <property type="project" value="InterPro"/>
</dbReference>
<dbReference type="InterPro" id="IPR036365">
    <property type="entry name" value="PGBD-like_sf"/>
</dbReference>
<reference evidence="6 7" key="1">
    <citation type="submission" date="2019-12" db="EMBL/GenBank/DDBJ databases">
        <authorList>
            <person name="Li M."/>
        </authorList>
    </citation>
    <scope>NUCLEOTIDE SEQUENCE [LARGE SCALE GENOMIC DNA]</scope>
    <source>
        <strain evidence="6 7">GBMRC 2046</strain>
    </source>
</reference>
<keyword evidence="1" id="KW-0677">Repeat</keyword>
<evidence type="ECO:0000256" key="4">
    <source>
        <dbReference type="SAM" id="SignalP"/>
    </source>
</evidence>
<dbReference type="InterPro" id="IPR036366">
    <property type="entry name" value="PGBDSf"/>
</dbReference>
<dbReference type="Pfam" id="PF00024">
    <property type="entry name" value="PAN_1"/>
    <property type="match status" value="1"/>
</dbReference>
<dbReference type="Gene3D" id="3.50.4.10">
    <property type="entry name" value="Hepatocyte Growth Factor"/>
    <property type="match status" value="1"/>
</dbReference>
<organism evidence="6 7">
    <name type="scientific">Stappia sediminis</name>
    <dbReference type="NCBI Taxonomy" id="2692190"/>
    <lineage>
        <taxon>Bacteria</taxon>
        <taxon>Pseudomonadati</taxon>
        <taxon>Pseudomonadota</taxon>
        <taxon>Alphaproteobacteria</taxon>
        <taxon>Hyphomicrobiales</taxon>
        <taxon>Stappiaceae</taxon>
        <taxon>Stappia</taxon>
    </lineage>
</organism>
<evidence type="ECO:0000256" key="1">
    <source>
        <dbReference type="ARBA" id="ARBA00022737"/>
    </source>
</evidence>
<evidence type="ECO:0000313" key="6">
    <source>
        <dbReference type="EMBL" id="MXN67274.1"/>
    </source>
</evidence>
<dbReference type="InterPro" id="IPR002477">
    <property type="entry name" value="Peptidoglycan-bd-like"/>
</dbReference>
<dbReference type="Proteomes" id="UP000433101">
    <property type="component" value="Unassembled WGS sequence"/>
</dbReference>
<evidence type="ECO:0000259" key="5">
    <source>
        <dbReference type="SMART" id="SM00223"/>
    </source>
</evidence>
<keyword evidence="4" id="KW-0732">Signal</keyword>
<dbReference type="GO" id="GO:0006508">
    <property type="term" value="P:proteolysis"/>
    <property type="evidence" value="ECO:0007669"/>
    <property type="project" value="InterPro"/>
</dbReference>
<dbReference type="SMART" id="SM00223">
    <property type="entry name" value="APPLE"/>
    <property type="match status" value="1"/>
</dbReference>
<dbReference type="CDD" id="cd01100">
    <property type="entry name" value="APPLE_Factor_XI_like"/>
    <property type="match status" value="1"/>
</dbReference>
<protein>
    <recommendedName>
        <fullName evidence="5">Apple domain-containing protein</fullName>
    </recommendedName>
</protein>
<feature type="region of interest" description="Disordered" evidence="3">
    <location>
        <begin position="136"/>
        <end position="162"/>
    </location>
</feature>
<feature type="region of interest" description="Disordered" evidence="3">
    <location>
        <begin position="1165"/>
        <end position="1189"/>
    </location>
</feature>
<dbReference type="Pfam" id="PF01471">
    <property type="entry name" value="PG_binding_1"/>
    <property type="match status" value="1"/>
</dbReference>
<dbReference type="InterPro" id="IPR000177">
    <property type="entry name" value="Apple"/>
</dbReference>
<evidence type="ECO:0000313" key="7">
    <source>
        <dbReference type="Proteomes" id="UP000433101"/>
    </source>
</evidence>
<proteinExistence type="predicted"/>
<dbReference type="InterPro" id="IPR003609">
    <property type="entry name" value="Pan_app"/>
</dbReference>
<dbReference type="SUPFAM" id="SSF51120">
    <property type="entry name" value="beta-Roll"/>
    <property type="match status" value="1"/>
</dbReference>
<keyword evidence="7" id="KW-1185">Reference proteome</keyword>
<dbReference type="SUPFAM" id="SSF47090">
    <property type="entry name" value="PGBD-like"/>
    <property type="match status" value="1"/>
</dbReference>
<evidence type="ECO:0000256" key="2">
    <source>
        <dbReference type="ARBA" id="ARBA00023157"/>
    </source>
</evidence>